<dbReference type="EMBL" id="ML220126">
    <property type="protein sequence ID" value="TGZ80187.1"/>
    <property type="molecule type" value="Genomic_DNA"/>
</dbReference>
<protein>
    <submittedName>
        <fullName evidence="1">Uncharacterized protein</fullName>
    </submittedName>
</protein>
<dbReference type="InParanoid" id="A0A4S2MUL8"/>
<dbReference type="AlphaFoldDB" id="A0A4S2MUL8"/>
<sequence>MRELDLTRGTCGLSYGQSPLAEALQRDPITFSSSSLSQITTKASTSRSPSNSSSTQDTLLTKCSTTATFINPRSLPLRIPGGFCVPARPLLLHLCIKRCRICSNLFHLHHLVHSRGSDVYYCLTCIPTYVSSHRARFVRRRWGLENQPLPENVLPEEIPVMNVFTWFGVPVHWDVNQAMWMFTPKKMVEECTIKGWEKMMMNKNKKPVEEKISRTSPAWTPYMTSRCSITGKRLDNVVAYIDGVWDALPKELVEQCARSLDASYPPKTCREDAERLVGCAKKLRERSSHEVARLLKLVEKGLFDRVVWEALSARLDELEDAGVFGRLKVAVAKCKNVIAGWRIRTGWD</sequence>
<accession>A0A4S2MUL8</accession>
<reference evidence="1 2" key="1">
    <citation type="submission" date="2019-04" db="EMBL/GenBank/DDBJ databases">
        <title>Comparative genomics and transcriptomics to analyze fruiting body development in filamentous ascomycetes.</title>
        <authorList>
            <consortium name="DOE Joint Genome Institute"/>
            <person name="Lutkenhaus R."/>
            <person name="Traeger S."/>
            <person name="Breuer J."/>
            <person name="Kuo A."/>
            <person name="Lipzen A."/>
            <person name="Pangilinan J."/>
            <person name="Dilworth D."/>
            <person name="Sandor L."/>
            <person name="Poggeler S."/>
            <person name="Barry K."/>
            <person name="Grigoriev I.V."/>
            <person name="Nowrousian M."/>
        </authorList>
    </citation>
    <scope>NUCLEOTIDE SEQUENCE [LARGE SCALE GENOMIC DNA]</scope>
    <source>
        <strain evidence="1 2">CBS 389.68</strain>
    </source>
</reference>
<name>A0A4S2MUL8_9PEZI</name>
<organism evidence="1 2">
    <name type="scientific">Ascodesmis nigricans</name>
    <dbReference type="NCBI Taxonomy" id="341454"/>
    <lineage>
        <taxon>Eukaryota</taxon>
        <taxon>Fungi</taxon>
        <taxon>Dikarya</taxon>
        <taxon>Ascomycota</taxon>
        <taxon>Pezizomycotina</taxon>
        <taxon>Pezizomycetes</taxon>
        <taxon>Pezizales</taxon>
        <taxon>Ascodesmidaceae</taxon>
        <taxon>Ascodesmis</taxon>
    </lineage>
</organism>
<dbReference type="Proteomes" id="UP000298138">
    <property type="component" value="Unassembled WGS sequence"/>
</dbReference>
<evidence type="ECO:0000313" key="2">
    <source>
        <dbReference type="Proteomes" id="UP000298138"/>
    </source>
</evidence>
<gene>
    <name evidence="1" type="ORF">EX30DRAFT_341756</name>
</gene>
<keyword evidence="2" id="KW-1185">Reference proteome</keyword>
<evidence type="ECO:0000313" key="1">
    <source>
        <dbReference type="EMBL" id="TGZ80187.1"/>
    </source>
</evidence>
<proteinExistence type="predicted"/>